<dbReference type="Gene3D" id="3.50.50.60">
    <property type="entry name" value="FAD/NAD(P)-binding domain"/>
    <property type="match status" value="1"/>
</dbReference>
<dbReference type="Pfam" id="PF00732">
    <property type="entry name" value="GMC_oxred_N"/>
    <property type="match status" value="1"/>
</dbReference>
<dbReference type="InterPro" id="IPR000172">
    <property type="entry name" value="GMC_OxRdtase_N"/>
</dbReference>
<keyword evidence="3 8" id="KW-0285">Flavoprotein</keyword>
<feature type="binding site" evidence="7">
    <location>
        <begin position="94"/>
        <end position="97"/>
    </location>
    <ligand>
        <name>FAD</name>
        <dbReference type="ChEBI" id="CHEBI:57692"/>
    </ligand>
</feature>
<dbReference type="InterPro" id="IPR011533">
    <property type="entry name" value="BetA"/>
</dbReference>
<dbReference type="InterPro" id="IPR036188">
    <property type="entry name" value="FAD/NAD-bd_sf"/>
</dbReference>
<dbReference type="GO" id="GO:0008812">
    <property type="term" value="F:choline dehydrogenase activity"/>
    <property type="evidence" value="ECO:0007669"/>
    <property type="project" value="UniProtKB-UniRule"/>
</dbReference>
<evidence type="ECO:0000313" key="11">
    <source>
        <dbReference type="EMBL" id="SFO38167.1"/>
    </source>
</evidence>
<dbReference type="NCBIfam" id="TIGR01810">
    <property type="entry name" value="betA"/>
    <property type="match status" value="1"/>
</dbReference>
<dbReference type="NCBIfam" id="NF002550">
    <property type="entry name" value="PRK02106.1"/>
    <property type="match status" value="1"/>
</dbReference>
<feature type="domain" description="Glucose-methanol-choline oxidoreductase N-terminal" evidence="10">
    <location>
        <begin position="84"/>
        <end position="107"/>
    </location>
</feature>
<evidence type="ECO:0000256" key="5">
    <source>
        <dbReference type="ARBA" id="ARBA00023002"/>
    </source>
</evidence>
<comment type="similarity">
    <text evidence="2 8">Belongs to the GMC oxidoreductase family.</text>
</comment>
<dbReference type="PANTHER" id="PTHR11552:SF147">
    <property type="entry name" value="CHOLINE DEHYDROGENASE, MITOCHONDRIAL"/>
    <property type="match status" value="1"/>
</dbReference>
<evidence type="ECO:0000256" key="2">
    <source>
        <dbReference type="ARBA" id="ARBA00010790"/>
    </source>
</evidence>
<accession>A0A1I5GQG3</accession>
<sequence>MSTEQAYDYVVIGSGSAGSVVASRLSEDPHCRILVLEYGGSDSSMFIQMPSALAIPMNKKRYNWFYETEPEPHLGGRRINCPRGKVVGGSSSINGMVYVRGNPLDYDRWEEEDGVSGWAYRDCLPYFKRAETFSGGEDEYRGGSGPLQTTNGPCDNPLYEAFINAGVQAGYERTKDYNGYRQEGFARMDRTVGNGRRSSAANVYLKPAMKRGNIKIVTHALATRLLLEGKRAVGLEYTVRGKSHRVKATKEVILAGGPINNTQLLQLSGIGNEETLREKGITPLHHLPGVGQNLQDHMEVRIQQACTQPITLNGKMGLISRGLIGLQWLLFKSGLGATNHFESCGFIRTRAGVKYANAEYHFMPAAISYDAQSLNKQHGYQVFIGPFRSQSRGWVEITSKNPQDKPKIQFNYMSKEEDWIDMRACIRLTREIFAQEAFAPFRGEELTPGKDAQTDDELDAYIRETVQPAYHACGTCKMGPESDENAVVDPTGRVHGLSHLRIVDSSVIPSIVTGNLNACTIMIAERMSDFIRGHDPLPAVDVPVFVHPNWKESQR</sequence>
<dbReference type="Proteomes" id="UP000198599">
    <property type="component" value="Unassembled WGS sequence"/>
</dbReference>
<evidence type="ECO:0000256" key="6">
    <source>
        <dbReference type="NCBIfam" id="TIGR01810"/>
    </source>
</evidence>
<name>A0A1I5GQG3_9RHOB</name>
<dbReference type="SUPFAM" id="SSF51905">
    <property type="entry name" value="FAD/NAD(P)-binding domain"/>
    <property type="match status" value="1"/>
</dbReference>
<evidence type="ECO:0000256" key="3">
    <source>
        <dbReference type="ARBA" id="ARBA00022630"/>
    </source>
</evidence>
<comment type="pathway">
    <text evidence="9">Amine and polyamine biosynthesis; betaine biosynthesis via choline pathway; betaine aldehyde from choline (cytochrome c reductase route): step 1/1.</text>
</comment>
<evidence type="ECO:0000313" key="12">
    <source>
        <dbReference type="Proteomes" id="UP000198599"/>
    </source>
</evidence>
<dbReference type="EMBL" id="FOVP01000036">
    <property type="protein sequence ID" value="SFO38167.1"/>
    <property type="molecule type" value="Genomic_DNA"/>
</dbReference>
<gene>
    <name evidence="11" type="ORF">SAMN04487859_13617</name>
</gene>
<dbReference type="InterPro" id="IPR012132">
    <property type="entry name" value="GMC_OxRdtase"/>
</dbReference>
<reference evidence="12" key="1">
    <citation type="submission" date="2016-10" db="EMBL/GenBank/DDBJ databases">
        <authorList>
            <person name="Varghese N."/>
            <person name="Submissions S."/>
        </authorList>
    </citation>
    <scope>NUCLEOTIDE SEQUENCE [LARGE SCALE GENOMIC DNA]</scope>
    <source>
        <strain evidence="12">DSM 28463</strain>
    </source>
</reference>
<dbReference type="UniPathway" id="UPA00529">
    <property type="reaction ID" value="UER00385"/>
</dbReference>
<feature type="binding site" evidence="7">
    <location>
        <position position="86"/>
    </location>
    <ligand>
        <name>FAD</name>
        <dbReference type="ChEBI" id="CHEBI:57692"/>
    </ligand>
</feature>
<proteinExistence type="inferred from homology"/>
<dbReference type="GO" id="GO:0019285">
    <property type="term" value="P:glycine betaine biosynthetic process from choline"/>
    <property type="evidence" value="ECO:0007669"/>
    <property type="project" value="UniProtKB-UniRule"/>
</dbReference>
<keyword evidence="5" id="KW-0560">Oxidoreductase</keyword>
<evidence type="ECO:0000256" key="8">
    <source>
        <dbReference type="RuleBase" id="RU003968"/>
    </source>
</evidence>
<evidence type="ECO:0000256" key="9">
    <source>
        <dbReference type="RuleBase" id="RU003969"/>
    </source>
</evidence>
<comment type="cofactor">
    <cofactor evidence="1 7">
        <name>FAD</name>
        <dbReference type="ChEBI" id="CHEBI:57692"/>
    </cofactor>
</comment>
<dbReference type="OrthoDB" id="9785276at2"/>
<dbReference type="SUPFAM" id="SSF54373">
    <property type="entry name" value="FAD-linked reductases, C-terminal domain"/>
    <property type="match status" value="1"/>
</dbReference>
<dbReference type="AlphaFoldDB" id="A0A1I5GQG3"/>
<dbReference type="Gene3D" id="3.30.560.10">
    <property type="entry name" value="Glucose Oxidase, domain 3"/>
    <property type="match status" value="1"/>
</dbReference>
<comment type="catalytic activity">
    <reaction evidence="9">
        <text>choline + A = betaine aldehyde + AH2</text>
        <dbReference type="Rhea" id="RHEA:17433"/>
        <dbReference type="ChEBI" id="CHEBI:13193"/>
        <dbReference type="ChEBI" id="CHEBI:15354"/>
        <dbReference type="ChEBI" id="CHEBI:15710"/>
        <dbReference type="ChEBI" id="CHEBI:17499"/>
        <dbReference type="EC" id="1.1.99.1"/>
    </reaction>
</comment>
<dbReference type="PIRSF" id="PIRSF000137">
    <property type="entry name" value="Alcohol_oxidase"/>
    <property type="match status" value="1"/>
</dbReference>
<keyword evidence="12" id="KW-1185">Reference proteome</keyword>
<evidence type="ECO:0000259" key="10">
    <source>
        <dbReference type="PROSITE" id="PS00623"/>
    </source>
</evidence>
<dbReference type="EC" id="1.1.99.1" evidence="6 9"/>
<organism evidence="11 12">
    <name type="scientific">Roseovarius lutimaris</name>
    <dbReference type="NCBI Taxonomy" id="1005928"/>
    <lineage>
        <taxon>Bacteria</taxon>
        <taxon>Pseudomonadati</taxon>
        <taxon>Pseudomonadota</taxon>
        <taxon>Alphaproteobacteria</taxon>
        <taxon>Rhodobacterales</taxon>
        <taxon>Roseobacteraceae</taxon>
        <taxon>Roseovarius</taxon>
    </lineage>
</organism>
<evidence type="ECO:0000256" key="7">
    <source>
        <dbReference type="PIRSR" id="PIRSR000137-2"/>
    </source>
</evidence>
<keyword evidence="4 7" id="KW-0274">FAD</keyword>
<dbReference type="PROSITE" id="PS00623">
    <property type="entry name" value="GMC_OXRED_1"/>
    <property type="match status" value="1"/>
</dbReference>
<dbReference type="RefSeq" id="WP_092842287.1">
    <property type="nucleotide sequence ID" value="NZ_FOVP01000036.1"/>
</dbReference>
<dbReference type="InterPro" id="IPR007867">
    <property type="entry name" value="GMC_OxRtase_C"/>
</dbReference>
<dbReference type="Pfam" id="PF05199">
    <property type="entry name" value="GMC_oxred_C"/>
    <property type="match status" value="1"/>
</dbReference>
<dbReference type="STRING" id="1005928.SAMN04487859_13617"/>
<protein>
    <recommendedName>
        <fullName evidence="6 9">Choline dehydrogenase</fullName>
        <ecNumber evidence="6 9">1.1.99.1</ecNumber>
    </recommendedName>
</protein>
<evidence type="ECO:0000256" key="4">
    <source>
        <dbReference type="ARBA" id="ARBA00022827"/>
    </source>
</evidence>
<dbReference type="GO" id="GO:0050660">
    <property type="term" value="F:flavin adenine dinucleotide binding"/>
    <property type="evidence" value="ECO:0007669"/>
    <property type="project" value="InterPro"/>
</dbReference>
<evidence type="ECO:0000256" key="1">
    <source>
        <dbReference type="ARBA" id="ARBA00001974"/>
    </source>
</evidence>
<dbReference type="PANTHER" id="PTHR11552">
    <property type="entry name" value="GLUCOSE-METHANOL-CHOLINE GMC OXIDOREDUCTASE"/>
    <property type="match status" value="1"/>
</dbReference>